<accession>C6X8E5</accession>
<comment type="subunit">
    <text evidence="4">Homodimer.</text>
</comment>
<dbReference type="Gene3D" id="3.30.420.150">
    <property type="entry name" value="Exopolyphosphatase. Domain 2"/>
    <property type="match status" value="1"/>
</dbReference>
<dbReference type="GO" id="GO:0005886">
    <property type="term" value="C:plasma membrane"/>
    <property type="evidence" value="ECO:0007669"/>
    <property type="project" value="UniProtKB-SubCell"/>
</dbReference>
<evidence type="ECO:0000256" key="8">
    <source>
        <dbReference type="ARBA" id="ARBA00022801"/>
    </source>
</evidence>
<dbReference type="AlphaFoldDB" id="C6X8E5"/>
<dbReference type="HOGENOM" id="CLU_025908_4_0_4"/>
<dbReference type="Pfam" id="PF21447">
    <property type="entry name" value="Ppx-GppA_III"/>
    <property type="match status" value="1"/>
</dbReference>
<dbReference type="GO" id="GO:0006798">
    <property type="term" value="P:polyphosphate catabolic process"/>
    <property type="evidence" value="ECO:0007669"/>
    <property type="project" value="TreeGrafter"/>
</dbReference>
<dbReference type="Proteomes" id="UP000002743">
    <property type="component" value="Chromosome"/>
</dbReference>
<dbReference type="STRING" id="582744.Msip34_0166"/>
<evidence type="ECO:0000259" key="11">
    <source>
        <dbReference type="Pfam" id="PF02541"/>
    </source>
</evidence>
<comment type="catalytic activity">
    <reaction evidence="10">
        <text>[phosphate](n) + H2O = [phosphate](n-1) + phosphate + H(+)</text>
        <dbReference type="Rhea" id="RHEA:21528"/>
        <dbReference type="Rhea" id="RHEA-COMP:9859"/>
        <dbReference type="Rhea" id="RHEA-COMP:14279"/>
        <dbReference type="ChEBI" id="CHEBI:15377"/>
        <dbReference type="ChEBI" id="CHEBI:15378"/>
        <dbReference type="ChEBI" id="CHEBI:16838"/>
        <dbReference type="ChEBI" id="CHEBI:43474"/>
        <dbReference type="EC" id="3.6.1.11"/>
    </reaction>
</comment>
<dbReference type="SUPFAM" id="SSF53067">
    <property type="entry name" value="Actin-like ATPase domain"/>
    <property type="match status" value="2"/>
</dbReference>
<dbReference type="Gene3D" id="1.10.3210.10">
    <property type="entry name" value="Hypothetical protein af1432"/>
    <property type="match status" value="1"/>
</dbReference>
<dbReference type="PIRSF" id="PIRSF001267">
    <property type="entry name" value="Pyrophosphatase_GppA_Ppx"/>
    <property type="match status" value="1"/>
</dbReference>
<keyword evidence="7" id="KW-1003">Cell membrane</keyword>
<dbReference type="FunFam" id="3.30.420.40:FF:000023">
    <property type="entry name" value="Guanosine-5'-triphosphate,3'-diphosphate pyrophosphatase"/>
    <property type="match status" value="1"/>
</dbReference>
<dbReference type="InterPro" id="IPR030673">
    <property type="entry name" value="PyroPPase_GppA_Ppx"/>
</dbReference>
<evidence type="ECO:0000256" key="1">
    <source>
        <dbReference type="ARBA" id="ARBA00001946"/>
    </source>
</evidence>
<dbReference type="PANTHER" id="PTHR30005:SF14">
    <property type="entry name" value="EXOPOLYPHOSPHATASE"/>
    <property type="match status" value="1"/>
</dbReference>
<evidence type="ECO:0000256" key="6">
    <source>
        <dbReference type="ARBA" id="ARBA00020416"/>
    </source>
</evidence>
<evidence type="ECO:0000256" key="4">
    <source>
        <dbReference type="ARBA" id="ARBA00011738"/>
    </source>
</evidence>
<comment type="cofactor">
    <cofactor evidence="1">
        <name>Mg(2+)</name>
        <dbReference type="ChEBI" id="CHEBI:18420"/>
    </cofactor>
</comment>
<dbReference type="Pfam" id="PF02541">
    <property type="entry name" value="Ppx-GppA"/>
    <property type="match status" value="1"/>
</dbReference>
<dbReference type="EMBL" id="CP001674">
    <property type="protein sequence ID" value="ACT49415.1"/>
    <property type="molecule type" value="Genomic_DNA"/>
</dbReference>
<dbReference type="FunFam" id="3.30.420.150:FF:000001">
    <property type="entry name" value="Guanosine-5'-triphosphate,3'-diphosphate pyrophosphatase"/>
    <property type="match status" value="1"/>
</dbReference>
<evidence type="ECO:0000313" key="14">
    <source>
        <dbReference type="Proteomes" id="UP000002743"/>
    </source>
</evidence>
<reference evidence="13 14" key="2">
    <citation type="journal article" date="2011" name="J. Bacteriol.">
        <title>Genomes of three methylotrophs from a single niche uncover genetic and metabolic divergence of Methylophilaceae.</title>
        <authorList>
            <person name="Lapidus A."/>
            <person name="Clum A."/>
            <person name="Labutti K."/>
            <person name="Kaluzhnaya M.G."/>
            <person name="Lim S."/>
            <person name="Beck D.A."/>
            <person name="Glavina Del Rio T."/>
            <person name="Nolan M."/>
            <person name="Mavromatis K."/>
            <person name="Huntemann M."/>
            <person name="Lucas S."/>
            <person name="Lidstrom M.E."/>
            <person name="Ivanova N."/>
            <person name="Chistoserdova L."/>
        </authorList>
    </citation>
    <scope>NUCLEOTIDE SEQUENCE [LARGE SCALE GENOMIC DNA]</scope>
    <source>
        <strain evidence="13 14">SIP3-4</strain>
    </source>
</reference>
<dbReference type="InterPro" id="IPR022371">
    <property type="entry name" value="Exopolyphosphatase"/>
</dbReference>
<keyword evidence="8 13" id="KW-0378">Hydrolase</keyword>
<comment type="similarity">
    <text evidence="3">Belongs to the GppA/Ppx family.</text>
</comment>
<evidence type="ECO:0000256" key="10">
    <source>
        <dbReference type="ARBA" id="ARBA00047607"/>
    </source>
</evidence>
<reference evidence="14" key="1">
    <citation type="submission" date="2009-07" db="EMBL/GenBank/DDBJ databases">
        <title>Complete sequence of chromosome of Methylovorus sp. SIP3-4.</title>
        <authorList>
            <person name="Lucas S."/>
            <person name="Copeland A."/>
            <person name="Lapidus A."/>
            <person name="Glavina del Rio T."/>
            <person name="Tice H."/>
            <person name="Bruce D."/>
            <person name="Goodwin L."/>
            <person name="Pitluck S."/>
            <person name="Clum A."/>
            <person name="Larimer F."/>
            <person name="Land M."/>
            <person name="Hauser L."/>
            <person name="Kyrpides N."/>
            <person name="Mikhailova N."/>
            <person name="Kayluzhnaya M."/>
            <person name="Chistoserdova L."/>
        </authorList>
    </citation>
    <scope>NUCLEOTIDE SEQUENCE [LARGE SCALE GENOMIC DNA]</scope>
    <source>
        <strain evidence="14">SIP3-4</strain>
    </source>
</reference>
<protein>
    <recommendedName>
        <fullName evidence="6">Exopolyphosphatase</fullName>
        <ecNumber evidence="5">3.6.1.11</ecNumber>
    </recommendedName>
</protein>
<dbReference type="eggNOG" id="COG0248">
    <property type="taxonomic scope" value="Bacteria"/>
</dbReference>
<keyword evidence="14" id="KW-1185">Reference proteome</keyword>
<dbReference type="NCBIfam" id="TIGR03706">
    <property type="entry name" value="exo_poly_only"/>
    <property type="match status" value="1"/>
</dbReference>
<dbReference type="PANTHER" id="PTHR30005">
    <property type="entry name" value="EXOPOLYPHOSPHATASE"/>
    <property type="match status" value="1"/>
</dbReference>
<evidence type="ECO:0000256" key="5">
    <source>
        <dbReference type="ARBA" id="ARBA00012451"/>
    </source>
</evidence>
<gene>
    <name evidence="13" type="ordered locus">Msip34_0166</name>
</gene>
<organism evidence="13 14">
    <name type="scientific">Methylovorus glucosotrophus (strain SIP3-4)</name>
    <dbReference type="NCBI Taxonomy" id="582744"/>
    <lineage>
        <taxon>Bacteria</taxon>
        <taxon>Pseudomonadati</taxon>
        <taxon>Pseudomonadota</taxon>
        <taxon>Betaproteobacteria</taxon>
        <taxon>Nitrosomonadales</taxon>
        <taxon>Methylophilaceae</taxon>
        <taxon>Methylovorus</taxon>
    </lineage>
</organism>
<dbReference type="KEGG" id="mei:Msip34_0166"/>
<dbReference type="EC" id="3.6.1.11" evidence="5"/>
<comment type="subcellular location">
    <subcellularLocation>
        <location evidence="2">Cell membrane</location>
        <topology evidence="2">Peripheral membrane protein</topology>
    </subcellularLocation>
</comment>
<name>C6X8E5_METGS</name>
<evidence type="ECO:0000256" key="7">
    <source>
        <dbReference type="ARBA" id="ARBA00022475"/>
    </source>
</evidence>
<dbReference type="InterPro" id="IPR048950">
    <property type="entry name" value="Ppx_GppA_C"/>
</dbReference>
<dbReference type="GO" id="GO:0004309">
    <property type="term" value="F:exopolyphosphatase activity"/>
    <property type="evidence" value="ECO:0007669"/>
    <property type="project" value="UniProtKB-EC"/>
</dbReference>
<evidence type="ECO:0000256" key="2">
    <source>
        <dbReference type="ARBA" id="ARBA00004202"/>
    </source>
</evidence>
<evidence type="ECO:0000256" key="3">
    <source>
        <dbReference type="ARBA" id="ARBA00007125"/>
    </source>
</evidence>
<sequence>MATQIPAPTEIAAVDLGSNSFRLQLAKVVDGHLIFHDSLREAVRLGAGLGKDKRLDEDAQRRAIECLKRFGERLRGLPPHAVRAVATNTFRVAKNAPQLLKEAEAALGFPIEIIAGREEARMIFVGVSHCLPLCEHKRLVIDIGGGSTEFIVGEGVEPIQMESLYMGCVSYSLRFFPEGRLTEDNFEQARIAAATEIQAIRKNFSSSNWQEAVGSSGTARSLGEIIRLNGLSDGSITYEGLRFIRQQLIKARDIKKIELAGVSADRAAVLPGGLSIMLAAFEALNIDKMTTADTALREGVLYELLGRIHHHDTREATVSSFMRRYHVDAAQAKRVHRLALDLLAQVSDQLRMDVSKAENYLTWAAKLHEIGISIAHSGYHKHSAYVIENADMPGFSKMDQETLGFLVRAQRRSLAKLAVPMLSDDHCLLVLILRLAVLFHRSRLSDRQPKLGLKGHGQRFELSVEPGWLSENPLTDAELRNEVDYWREIGISLTLA</sequence>
<dbReference type="CDD" id="cd24053">
    <property type="entry name" value="ASKHA_NBD_EcPPX-GppA-like"/>
    <property type="match status" value="1"/>
</dbReference>
<evidence type="ECO:0000256" key="9">
    <source>
        <dbReference type="ARBA" id="ARBA00023136"/>
    </source>
</evidence>
<dbReference type="RefSeq" id="WP_015829183.1">
    <property type="nucleotide sequence ID" value="NC_012969.1"/>
</dbReference>
<evidence type="ECO:0000313" key="13">
    <source>
        <dbReference type="EMBL" id="ACT49415.1"/>
    </source>
</evidence>
<evidence type="ECO:0000259" key="12">
    <source>
        <dbReference type="Pfam" id="PF21447"/>
    </source>
</evidence>
<keyword evidence="9" id="KW-0472">Membrane</keyword>
<feature type="domain" description="Ppx/GppA phosphatase C-terminal" evidence="12">
    <location>
        <begin position="314"/>
        <end position="482"/>
    </location>
</feature>
<dbReference type="Gene3D" id="3.30.420.40">
    <property type="match status" value="1"/>
</dbReference>
<dbReference type="InterPro" id="IPR043129">
    <property type="entry name" value="ATPase_NBD"/>
</dbReference>
<dbReference type="InterPro" id="IPR050273">
    <property type="entry name" value="GppA/Ppx_hydrolase"/>
</dbReference>
<proteinExistence type="inferred from homology"/>
<feature type="domain" description="Ppx/GppA phosphatase N-terminal" evidence="11">
    <location>
        <begin position="27"/>
        <end position="306"/>
    </location>
</feature>
<dbReference type="OrthoDB" id="9793035at2"/>
<dbReference type="InterPro" id="IPR003695">
    <property type="entry name" value="Ppx_GppA_N"/>
</dbReference>
<dbReference type="SUPFAM" id="SSF109604">
    <property type="entry name" value="HD-domain/PDEase-like"/>
    <property type="match status" value="1"/>
</dbReference>